<keyword evidence="9 12" id="KW-0472">Membrane</keyword>
<feature type="transmembrane region" description="Helical" evidence="12">
    <location>
        <begin position="461"/>
        <end position="478"/>
    </location>
</feature>
<dbReference type="GO" id="GO:0006814">
    <property type="term" value="P:sodium ion transport"/>
    <property type="evidence" value="ECO:0007669"/>
    <property type="project" value="UniProtKB-KW"/>
</dbReference>
<feature type="transmembrane region" description="Helical" evidence="12">
    <location>
        <begin position="44"/>
        <end position="67"/>
    </location>
</feature>
<dbReference type="PATRIC" id="fig|589873.4.peg.3360"/>
<keyword evidence="10" id="KW-0739">Sodium transport</keyword>
<feature type="transmembrane region" description="Helical" evidence="12">
    <location>
        <begin position="180"/>
        <end position="198"/>
    </location>
</feature>
<feature type="transmembrane region" description="Helical" evidence="12">
    <location>
        <begin position="381"/>
        <end position="405"/>
    </location>
</feature>
<reference evidence="17 18" key="2">
    <citation type="journal article" date="2018" name="Nat. Biotechnol.">
        <title>A standardized bacterial taxonomy based on genome phylogeny substantially revises the tree of life.</title>
        <authorList>
            <person name="Parks D.H."/>
            <person name="Chuvochina M."/>
            <person name="Waite D.W."/>
            <person name="Rinke C."/>
            <person name="Skarshewski A."/>
            <person name="Chaumeil P.A."/>
            <person name="Hugenholtz P."/>
        </authorList>
    </citation>
    <scope>NUCLEOTIDE SEQUENCE [LARGE SCALE GENOMIC DNA]</scope>
    <source>
        <strain evidence="15">UBA11621</strain>
        <strain evidence="14">UBA11978</strain>
    </source>
</reference>
<proteinExistence type="inferred from homology"/>
<dbReference type="EMBL" id="DNAN01000104">
    <property type="protein sequence ID" value="HAW74677.1"/>
    <property type="molecule type" value="Genomic_DNA"/>
</dbReference>
<dbReference type="EMBL" id="CP008849">
    <property type="protein sequence ID" value="AIF99876.1"/>
    <property type="molecule type" value="Genomic_DNA"/>
</dbReference>
<dbReference type="AlphaFoldDB" id="A0A075P222"/>
<evidence type="ECO:0000256" key="5">
    <source>
        <dbReference type="ARBA" id="ARBA00022692"/>
    </source>
</evidence>
<evidence type="ECO:0000313" key="14">
    <source>
        <dbReference type="EMBL" id="HAW74677.1"/>
    </source>
</evidence>
<feature type="transmembrane region" description="Helical" evidence="12">
    <location>
        <begin position="271"/>
        <end position="297"/>
    </location>
</feature>
<comment type="similarity">
    <text evidence="2 11">Belongs to the sodium:solute symporter (SSF) (TC 2.A.21) family.</text>
</comment>
<evidence type="ECO:0000256" key="9">
    <source>
        <dbReference type="ARBA" id="ARBA00023136"/>
    </source>
</evidence>
<dbReference type="KEGG" id="aal:EP13_14930"/>
<dbReference type="Gene3D" id="1.20.1730.10">
    <property type="entry name" value="Sodium/glucose cotransporter"/>
    <property type="match status" value="1"/>
</dbReference>
<reference evidence="13 16" key="1">
    <citation type="submission" date="2014-06" db="EMBL/GenBank/DDBJ databases">
        <title>Genomes of Alteromonas australica, a world apart.</title>
        <authorList>
            <person name="Gonzaga A."/>
            <person name="Lopez-Perez M."/>
            <person name="Rodriguez-Valera F."/>
        </authorList>
    </citation>
    <scope>NUCLEOTIDE SEQUENCE [LARGE SCALE GENOMIC DNA]</scope>
    <source>
        <strain evidence="13 16">H 17</strain>
    </source>
</reference>
<feature type="transmembrane region" description="Helical" evidence="12">
    <location>
        <begin position="317"/>
        <end position="339"/>
    </location>
</feature>
<dbReference type="RefSeq" id="WP_044057929.1">
    <property type="nucleotide sequence ID" value="NZ_CAJXAX010000002.1"/>
</dbReference>
<keyword evidence="6 12" id="KW-1133">Transmembrane helix</keyword>
<keyword evidence="16" id="KW-1185">Reference proteome</keyword>
<feature type="transmembrane region" description="Helical" evidence="12">
    <location>
        <begin position="150"/>
        <end position="168"/>
    </location>
</feature>
<organism evidence="13 16">
    <name type="scientific">Alteromonas australica</name>
    <dbReference type="NCBI Taxonomy" id="589873"/>
    <lineage>
        <taxon>Bacteria</taxon>
        <taxon>Pseudomonadati</taxon>
        <taxon>Pseudomonadota</taxon>
        <taxon>Gammaproteobacteria</taxon>
        <taxon>Alteromonadales</taxon>
        <taxon>Alteromonadaceae</taxon>
        <taxon>Alteromonas/Salinimonas group</taxon>
        <taxon>Alteromonas</taxon>
    </lineage>
</organism>
<dbReference type="NCBIfam" id="TIGR00813">
    <property type="entry name" value="sss"/>
    <property type="match status" value="1"/>
</dbReference>
<evidence type="ECO:0000256" key="8">
    <source>
        <dbReference type="ARBA" id="ARBA00023065"/>
    </source>
</evidence>
<name>A0A075P222_9ALTE</name>
<dbReference type="OrthoDB" id="9803348at2"/>
<evidence type="ECO:0000313" key="15">
    <source>
        <dbReference type="EMBL" id="HBU50190.1"/>
    </source>
</evidence>
<dbReference type="PROSITE" id="PS50283">
    <property type="entry name" value="NA_SOLUT_SYMP_3"/>
    <property type="match status" value="1"/>
</dbReference>
<keyword evidence="8" id="KW-0406">Ion transport</keyword>
<evidence type="ECO:0000256" key="4">
    <source>
        <dbReference type="ARBA" id="ARBA00022475"/>
    </source>
</evidence>
<dbReference type="KEGG" id="aaus:EP12_15495"/>
<evidence type="ECO:0000313" key="17">
    <source>
        <dbReference type="Proteomes" id="UP000263517"/>
    </source>
</evidence>
<dbReference type="eggNOG" id="COG0591">
    <property type="taxonomic scope" value="Bacteria"/>
</dbReference>
<dbReference type="GO" id="GO:0005886">
    <property type="term" value="C:plasma membrane"/>
    <property type="evidence" value="ECO:0007669"/>
    <property type="project" value="UniProtKB-SubCell"/>
</dbReference>
<dbReference type="Proteomes" id="UP000264779">
    <property type="component" value="Unassembled WGS sequence"/>
</dbReference>
<keyword evidence="4" id="KW-1003">Cell membrane</keyword>
<evidence type="ECO:0000313" key="16">
    <source>
        <dbReference type="Proteomes" id="UP000056090"/>
    </source>
</evidence>
<evidence type="ECO:0000256" key="11">
    <source>
        <dbReference type="RuleBase" id="RU362091"/>
    </source>
</evidence>
<dbReference type="PANTHER" id="PTHR42985:SF40">
    <property type="entry name" value="LD47995P-RELATED"/>
    <property type="match status" value="1"/>
</dbReference>
<evidence type="ECO:0000256" key="3">
    <source>
        <dbReference type="ARBA" id="ARBA00022448"/>
    </source>
</evidence>
<evidence type="ECO:0000256" key="7">
    <source>
        <dbReference type="ARBA" id="ARBA00023053"/>
    </source>
</evidence>
<dbReference type="Proteomes" id="UP000056090">
    <property type="component" value="Chromosome"/>
</dbReference>
<keyword evidence="7" id="KW-0915">Sodium</keyword>
<feature type="transmembrane region" description="Helical" evidence="12">
    <location>
        <begin position="73"/>
        <end position="98"/>
    </location>
</feature>
<dbReference type="STRING" id="589873.EP12_15495"/>
<feature type="transmembrane region" description="Helical" evidence="12">
    <location>
        <begin position="231"/>
        <end position="250"/>
    </location>
</feature>
<sequence>MDILDYTVIFVYLTGMLVLGFLLRKQSSKQDYFLGGRELGWKPLTLSIMATQLSAVSFISAPAFVGFREGGGLIWLSYELAVPLAMLLLLGTVLPTLYKSGVVSIYAYLENRFSVSTRLCISAVFQFSRAFSTGIMIYALSIILQGTMGITPWQAVLLIGVVTLLYSLQGGMKAVVYGDAVQMVIIILGTLVCAYVGMTQLGGFDRFLQLVPSDRLTAVNFSSLGFSGDSFGFFPMVLGGIILYASYYGCDQSEAQRALSAKSDKELRKMMFANGIFRFPITLLYCASGLIVGTLAFSDAEFLAQIPTDNPDWLMPIFILNYLPHGVIGLLVVAILAAAMSSLSSAINSLTAVSVEDFKRLYSRFNKDTLDENSHLRIARIIGVAWGVITLVLSLNAGAIAPTVIEAINKVGSVFFGPVLAVFLLGILSVRVQSLDVNIGLVAGVGTNIMLAFFVPTVFWFWWNAIGFCVASVMALLLSRRHTKAFSKTTATPNNRIKHHSVLTRSIAFLLIGYFILLVAICWFIPAYLG</sequence>
<evidence type="ECO:0000313" key="18">
    <source>
        <dbReference type="Proteomes" id="UP000264779"/>
    </source>
</evidence>
<evidence type="ECO:0000256" key="10">
    <source>
        <dbReference type="ARBA" id="ARBA00023201"/>
    </source>
</evidence>
<keyword evidence="5 12" id="KW-0812">Transmembrane</keyword>
<feature type="transmembrane region" description="Helical" evidence="12">
    <location>
        <begin position="507"/>
        <end position="529"/>
    </location>
</feature>
<evidence type="ECO:0000256" key="12">
    <source>
        <dbReference type="SAM" id="Phobius"/>
    </source>
</evidence>
<dbReference type="GO" id="GO:0015293">
    <property type="term" value="F:symporter activity"/>
    <property type="evidence" value="ECO:0007669"/>
    <property type="project" value="TreeGrafter"/>
</dbReference>
<accession>A0A075P222</accession>
<evidence type="ECO:0000313" key="13">
    <source>
        <dbReference type="EMBL" id="AIF99876.1"/>
    </source>
</evidence>
<evidence type="ECO:0000256" key="1">
    <source>
        <dbReference type="ARBA" id="ARBA00004651"/>
    </source>
</evidence>
<dbReference type="InterPro" id="IPR001734">
    <property type="entry name" value="Na/solute_symporter"/>
</dbReference>
<evidence type="ECO:0000256" key="2">
    <source>
        <dbReference type="ARBA" id="ARBA00006434"/>
    </source>
</evidence>
<keyword evidence="3" id="KW-0813">Transport</keyword>
<evidence type="ECO:0000256" key="6">
    <source>
        <dbReference type="ARBA" id="ARBA00022989"/>
    </source>
</evidence>
<gene>
    <name evidence="14" type="ORF">DCW74_02965</name>
    <name evidence="15" type="ORF">DEB45_02920</name>
    <name evidence="13" type="ORF">EP13_14930</name>
</gene>
<feature type="transmembrane region" description="Helical" evidence="12">
    <location>
        <begin position="437"/>
        <end position="455"/>
    </location>
</feature>
<dbReference type="PANTHER" id="PTHR42985">
    <property type="entry name" value="SODIUM-COUPLED MONOCARBOXYLATE TRANSPORTER"/>
    <property type="match status" value="1"/>
</dbReference>
<dbReference type="Pfam" id="PF00474">
    <property type="entry name" value="SSF"/>
    <property type="match status" value="1"/>
</dbReference>
<dbReference type="Proteomes" id="UP000263517">
    <property type="component" value="Unassembled WGS sequence"/>
</dbReference>
<feature type="transmembrane region" description="Helical" evidence="12">
    <location>
        <begin position="6"/>
        <end position="23"/>
    </location>
</feature>
<dbReference type="InterPro" id="IPR051163">
    <property type="entry name" value="Sodium:Solute_Symporter_SSF"/>
</dbReference>
<protein>
    <submittedName>
        <fullName evidence="13">Sodium transporter</fullName>
    </submittedName>
</protein>
<dbReference type="GeneID" id="78256188"/>
<comment type="subcellular location">
    <subcellularLocation>
        <location evidence="1">Cell membrane</location>
        <topology evidence="1">Multi-pass membrane protein</topology>
    </subcellularLocation>
</comment>
<dbReference type="InterPro" id="IPR038377">
    <property type="entry name" value="Na/Glc_symporter_sf"/>
</dbReference>
<dbReference type="EMBL" id="DONK01000045">
    <property type="protein sequence ID" value="HBU50190.1"/>
    <property type="molecule type" value="Genomic_DNA"/>
</dbReference>
<feature type="transmembrane region" description="Helical" evidence="12">
    <location>
        <begin position="119"/>
        <end position="144"/>
    </location>
</feature>
<feature type="transmembrane region" description="Helical" evidence="12">
    <location>
        <begin position="411"/>
        <end position="430"/>
    </location>
</feature>